<evidence type="ECO:0000256" key="6">
    <source>
        <dbReference type="RuleBase" id="RU365089"/>
    </source>
</evidence>
<dbReference type="Proteomes" id="UP000002068">
    <property type="component" value="Chromosome"/>
</dbReference>
<dbReference type="HOGENOM" id="CLU_036805_2_0_9"/>
<dbReference type="GO" id="GO:0006313">
    <property type="term" value="P:DNA transposition"/>
    <property type="evidence" value="ECO:0007669"/>
    <property type="project" value="UniProtKB-UniRule"/>
</dbReference>
<dbReference type="AlphaFoldDB" id="A0A0H3N806"/>
<dbReference type="KEGG" id="cdc:CD196_3244"/>
<reference evidence="7 8" key="1">
    <citation type="journal article" date="2009" name="Genome Biol.">
        <title>Comparative genome and phenotypic analysis of Clostridium difficile 027 strains provides insight into the evolution of a hypervirulent bacterium.</title>
        <authorList>
            <person name="Stabler R.A."/>
            <person name="He M."/>
            <person name="Dawson L."/>
            <person name="Martin M."/>
            <person name="Valiente E."/>
            <person name="Corton C."/>
            <person name="Lawley T.D."/>
            <person name="Sebaihia M."/>
            <person name="Quail M.A."/>
            <person name="Rose G."/>
            <person name="Gerding D.N."/>
            <person name="Gibert M."/>
            <person name="Popoff M.R."/>
            <person name="Parkhill J."/>
            <person name="Dougan G."/>
            <person name="Wren B.W."/>
        </authorList>
    </citation>
    <scope>NUCLEOTIDE SEQUENCE [LARGE SCALE GENOMIC DNA]</scope>
    <source>
        <strain evidence="7 8">CD196</strain>
    </source>
</reference>
<dbReference type="GO" id="GO:0004803">
    <property type="term" value="F:transposase activity"/>
    <property type="evidence" value="ECO:0007669"/>
    <property type="project" value="UniProtKB-UniRule"/>
</dbReference>
<evidence type="ECO:0000256" key="4">
    <source>
        <dbReference type="ARBA" id="ARBA00023125"/>
    </source>
</evidence>
<dbReference type="PANTHER" id="PTHR33217:SF8">
    <property type="entry name" value="MUTATOR FAMILY TRANSPOSASE"/>
    <property type="match status" value="1"/>
</dbReference>
<keyword evidence="3 6" id="KW-0815">Transposition</keyword>
<evidence type="ECO:0000313" key="7">
    <source>
        <dbReference type="EMBL" id="CBA66564.1"/>
    </source>
</evidence>
<dbReference type="Pfam" id="PF00872">
    <property type="entry name" value="Transposase_mut"/>
    <property type="match status" value="1"/>
</dbReference>
<keyword evidence="5 6" id="KW-0233">DNA recombination</keyword>
<evidence type="ECO:0000256" key="2">
    <source>
        <dbReference type="ARBA" id="ARBA00010961"/>
    </source>
</evidence>
<dbReference type="PANTHER" id="PTHR33217">
    <property type="entry name" value="TRANSPOSASE FOR INSERTION SEQUENCE ELEMENT IS1081"/>
    <property type="match status" value="1"/>
</dbReference>
<name>A0A0H3N806_CLODC</name>
<comment type="similarity">
    <text evidence="2 6">Belongs to the transposase mutator family.</text>
</comment>
<dbReference type="GO" id="GO:0003677">
    <property type="term" value="F:DNA binding"/>
    <property type="evidence" value="ECO:0007669"/>
    <property type="project" value="UniProtKB-UniRule"/>
</dbReference>
<evidence type="ECO:0000256" key="3">
    <source>
        <dbReference type="ARBA" id="ARBA00022578"/>
    </source>
</evidence>
<evidence type="ECO:0000256" key="1">
    <source>
        <dbReference type="ARBA" id="ARBA00002190"/>
    </source>
</evidence>
<evidence type="ECO:0000313" key="8">
    <source>
        <dbReference type="Proteomes" id="UP000002068"/>
    </source>
</evidence>
<dbReference type="InterPro" id="IPR001207">
    <property type="entry name" value="Transposase_mutator"/>
</dbReference>
<keyword evidence="4 6" id="KW-0238">DNA-binding</keyword>
<evidence type="ECO:0000256" key="5">
    <source>
        <dbReference type="ARBA" id="ARBA00023172"/>
    </source>
</evidence>
<proteinExistence type="inferred from homology"/>
<dbReference type="EMBL" id="FN538970">
    <property type="protein sequence ID" value="CBA66564.1"/>
    <property type="molecule type" value="Genomic_DNA"/>
</dbReference>
<keyword evidence="6" id="KW-0814">Transposable element</keyword>
<dbReference type="NCBIfam" id="NF033543">
    <property type="entry name" value="transpos_IS256"/>
    <property type="match status" value="1"/>
</dbReference>
<sequence>MIIKILNITIYKEGAHFLCYKNEILKKLIEEYDVKTTTDIQDMLKDLFASTIHQMLEAELDDHLGYDRYDNKNKNTKNSRNRYRNKNVKSDFGEITLNIPRDRNGDFEPKVIRNYENDISGIENQVIGMYSKGMSTRDISSHLKSIYGIDISHSLIAKITDRVLPLAHEWQSRALDMVYPIVFMGAIHYKVRSEGRIINKAAYIAIGVNLEGITEVLGIWIGENESSKYWLKVLTDVKNRGVKDILITSVDGLVGFSDAIKAVFPDTEIQRCVVHQIRNTLNYVSYKNRKEFAKDLKKVYAAITEEVALSELSLLEEKWGNQYAIALRSWRSNWNELATYFKYPQEIRTLIYTTNSMESYNRLLRKVTKSKSIFPSDDSLHKSLYLATMDISERWTQKIRNWTQILAHLSIYFEERILTLN</sequence>
<accession>A0A0H3N806</accession>
<dbReference type="PROSITE" id="PS01007">
    <property type="entry name" value="TRANSPOSASE_MUTATOR"/>
    <property type="match status" value="1"/>
</dbReference>
<organism evidence="7 8">
    <name type="scientific">Clostridioides difficile (strain CD196)</name>
    <name type="common">Peptoclostridium difficile</name>
    <dbReference type="NCBI Taxonomy" id="645462"/>
    <lineage>
        <taxon>Bacteria</taxon>
        <taxon>Bacillati</taxon>
        <taxon>Bacillota</taxon>
        <taxon>Clostridia</taxon>
        <taxon>Peptostreptococcales</taxon>
        <taxon>Peptostreptococcaceae</taxon>
        <taxon>Clostridioides</taxon>
    </lineage>
</organism>
<protein>
    <recommendedName>
        <fullName evidence="6">Mutator family transposase</fullName>
    </recommendedName>
</protein>
<gene>
    <name evidence="7" type="ordered locus">CD196_3244</name>
</gene>
<comment type="function">
    <text evidence="1 6">Required for the transposition of the insertion element.</text>
</comment>